<dbReference type="Proteomes" id="UP000031668">
    <property type="component" value="Unassembled WGS sequence"/>
</dbReference>
<keyword evidence="2" id="KW-1185">Reference proteome</keyword>
<accession>A0A0C2MXR1</accession>
<proteinExistence type="predicted"/>
<comment type="caution">
    <text evidence="1">The sequence shown here is derived from an EMBL/GenBank/DDBJ whole genome shotgun (WGS) entry which is preliminary data.</text>
</comment>
<evidence type="ECO:0000313" key="2">
    <source>
        <dbReference type="Proteomes" id="UP000031668"/>
    </source>
</evidence>
<protein>
    <submittedName>
        <fullName evidence="1">Uncharacterized protein</fullName>
    </submittedName>
</protein>
<reference evidence="1 2" key="1">
    <citation type="journal article" date="2014" name="Genome Biol. Evol.">
        <title>The genome of the myxosporean Thelohanellus kitauei shows adaptations to nutrient acquisition within its fish host.</title>
        <authorList>
            <person name="Yang Y."/>
            <person name="Xiong J."/>
            <person name="Zhou Z."/>
            <person name="Huo F."/>
            <person name="Miao W."/>
            <person name="Ran C."/>
            <person name="Liu Y."/>
            <person name="Zhang J."/>
            <person name="Feng J."/>
            <person name="Wang M."/>
            <person name="Wang M."/>
            <person name="Wang L."/>
            <person name="Yao B."/>
        </authorList>
    </citation>
    <scope>NUCLEOTIDE SEQUENCE [LARGE SCALE GENOMIC DNA]</scope>
    <source>
        <strain evidence="1">Wuqing</strain>
    </source>
</reference>
<name>A0A0C2MXR1_THEKT</name>
<organism evidence="1 2">
    <name type="scientific">Thelohanellus kitauei</name>
    <name type="common">Myxosporean</name>
    <dbReference type="NCBI Taxonomy" id="669202"/>
    <lineage>
        <taxon>Eukaryota</taxon>
        <taxon>Metazoa</taxon>
        <taxon>Cnidaria</taxon>
        <taxon>Myxozoa</taxon>
        <taxon>Myxosporea</taxon>
        <taxon>Bivalvulida</taxon>
        <taxon>Platysporina</taxon>
        <taxon>Myxobolidae</taxon>
        <taxon>Thelohanellus</taxon>
    </lineage>
</organism>
<dbReference type="EMBL" id="JWZT01002658">
    <property type="protein sequence ID" value="KII68965.1"/>
    <property type="molecule type" value="Genomic_DNA"/>
</dbReference>
<evidence type="ECO:0000313" key="1">
    <source>
        <dbReference type="EMBL" id="KII68965.1"/>
    </source>
</evidence>
<gene>
    <name evidence="1" type="ORF">RF11_01529</name>
</gene>
<sequence>MNSVVSKKDFRLTSDILCLHEIWNTVKSRSYATCRDHAIVTSYRELHRTNRPGTAALLSRSYGVFGQGGFDTRAMSSHSSPNVVVRTVQFWSDTVHGLTVTLVVLHQNRFFYIRLMQKKIL</sequence>
<dbReference type="AlphaFoldDB" id="A0A0C2MXR1"/>